<evidence type="ECO:0000313" key="2">
    <source>
        <dbReference type="Proteomes" id="UP000031036"/>
    </source>
</evidence>
<comment type="caution">
    <text evidence="1">The sequence shown here is derived from an EMBL/GenBank/DDBJ whole genome shotgun (WGS) entry which is preliminary data.</text>
</comment>
<dbReference type="AlphaFoldDB" id="A0A0B2V518"/>
<evidence type="ECO:0000313" key="1">
    <source>
        <dbReference type="EMBL" id="KHN76085.1"/>
    </source>
</evidence>
<sequence>GTMNVEHRTLSRIFSTGTLGGKTSMRKTSVPSAVIASTPLIGAPVGEGIGAHLSLVNAYFAVTNNAYSPSMPHTYAHRNGMDTCAETYTYAEHIQMRTPERAHMGCYDLGIGRFARIS</sequence>
<dbReference type="OrthoDB" id="5848210at2759"/>
<keyword evidence="2" id="KW-1185">Reference proteome</keyword>
<organism evidence="1 2">
    <name type="scientific">Toxocara canis</name>
    <name type="common">Canine roundworm</name>
    <dbReference type="NCBI Taxonomy" id="6265"/>
    <lineage>
        <taxon>Eukaryota</taxon>
        <taxon>Metazoa</taxon>
        <taxon>Ecdysozoa</taxon>
        <taxon>Nematoda</taxon>
        <taxon>Chromadorea</taxon>
        <taxon>Rhabditida</taxon>
        <taxon>Spirurina</taxon>
        <taxon>Ascaridomorpha</taxon>
        <taxon>Ascaridoidea</taxon>
        <taxon>Toxocaridae</taxon>
        <taxon>Toxocara</taxon>
    </lineage>
</organism>
<feature type="non-terminal residue" evidence="1">
    <location>
        <position position="1"/>
    </location>
</feature>
<gene>
    <name evidence="1" type="ORF">Tcan_14095</name>
</gene>
<dbReference type="Proteomes" id="UP000031036">
    <property type="component" value="Unassembled WGS sequence"/>
</dbReference>
<dbReference type="EMBL" id="JPKZ01002568">
    <property type="protein sequence ID" value="KHN76085.1"/>
    <property type="molecule type" value="Genomic_DNA"/>
</dbReference>
<protein>
    <submittedName>
        <fullName evidence="1">Uncharacterized protein</fullName>
    </submittedName>
</protein>
<proteinExistence type="predicted"/>
<name>A0A0B2V518_TOXCA</name>
<reference evidence="1 2" key="1">
    <citation type="submission" date="2014-11" db="EMBL/GenBank/DDBJ databases">
        <title>Genetic blueprint of the zoonotic pathogen Toxocara canis.</title>
        <authorList>
            <person name="Zhu X.-Q."/>
            <person name="Korhonen P.K."/>
            <person name="Cai H."/>
            <person name="Young N.D."/>
            <person name="Nejsum P."/>
            <person name="von Samson-Himmelstjerna G."/>
            <person name="Boag P.R."/>
            <person name="Tan P."/>
            <person name="Li Q."/>
            <person name="Min J."/>
            <person name="Yang Y."/>
            <person name="Wang X."/>
            <person name="Fang X."/>
            <person name="Hall R.S."/>
            <person name="Hofmann A."/>
            <person name="Sternberg P.W."/>
            <person name="Jex A.R."/>
            <person name="Gasser R.B."/>
        </authorList>
    </citation>
    <scope>NUCLEOTIDE SEQUENCE [LARGE SCALE GENOMIC DNA]</scope>
    <source>
        <strain evidence="1">PN_DK_2014</strain>
    </source>
</reference>
<accession>A0A0B2V518</accession>